<evidence type="ECO:0000313" key="9">
    <source>
        <dbReference type="EMBL" id="CAD8781577.1"/>
    </source>
</evidence>
<dbReference type="GO" id="GO:0006487">
    <property type="term" value="P:protein N-linked glycosylation"/>
    <property type="evidence" value="ECO:0007669"/>
    <property type="project" value="TreeGrafter"/>
</dbReference>
<keyword evidence="5 8" id="KW-0256">Endoplasmic reticulum</keyword>
<evidence type="ECO:0000256" key="2">
    <source>
        <dbReference type="ARBA" id="ARBA00004922"/>
    </source>
</evidence>
<feature type="transmembrane region" description="Helical" evidence="8">
    <location>
        <begin position="20"/>
        <end position="42"/>
    </location>
</feature>
<comment type="pathway">
    <text evidence="2 8">Protein modification; protein glycosylation.</text>
</comment>
<organism evidence="9">
    <name type="scientific">Hemiselmis tepida</name>
    <dbReference type="NCBI Taxonomy" id="464990"/>
    <lineage>
        <taxon>Eukaryota</taxon>
        <taxon>Cryptophyceae</taxon>
        <taxon>Cryptomonadales</taxon>
        <taxon>Hemiselmidaceae</taxon>
        <taxon>Hemiselmis</taxon>
    </lineage>
</organism>
<evidence type="ECO:0000256" key="3">
    <source>
        <dbReference type="ARBA" id="ARBA00009386"/>
    </source>
</evidence>
<evidence type="ECO:0000256" key="8">
    <source>
        <dbReference type="RuleBase" id="RU361136"/>
    </source>
</evidence>
<comment type="function">
    <text evidence="8">Subunit of the oligosaccharyl transferase (OST) complex that catalyzes the initial transfer of a defined glycan (Glc(3)Man(9)GlcNAc(2) in eukaryotes) from the lipid carrier dolichol-pyrophosphate to an asparagine residue within an Asn-X-Ser/Thr consensus motif in nascent polypeptide chains, the first step in protein N-glycosylation. N-glycosylation occurs cotranslationally and the complex associates with the Sec61 complex at the channel-forming translocon complex that mediates protein translocation across the endoplasmic reticulum (ER). All subunits are required for a maximal enzyme activity.</text>
</comment>
<evidence type="ECO:0000256" key="1">
    <source>
        <dbReference type="ARBA" id="ARBA00004477"/>
    </source>
</evidence>
<dbReference type="EMBL" id="HBFN01004090">
    <property type="protein sequence ID" value="CAD8781577.1"/>
    <property type="molecule type" value="Transcribed_RNA"/>
</dbReference>
<reference evidence="9" key="1">
    <citation type="submission" date="2021-01" db="EMBL/GenBank/DDBJ databases">
        <authorList>
            <person name="Corre E."/>
            <person name="Pelletier E."/>
            <person name="Niang G."/>
            <person name="Scheremetjew M."/>
            <person name="Finn R."/>
            <person name="Kale V."/>
            <person name="Holt S."/>
            <person name="Cochrane G."/>
            <person name="Meng A."/>
            <person name="Brown T."/>
            <person name="Cohen L."/>
        </authorList>
    </citation>
    <scope>NUCLEOTIDE SEQUENCE</scope>
    <source>
        <strain evidence="9">CCMP443</strain>
    </source>
</reference>
<feature type="transmembrane region" description="Helical" evidence="8">
    <location>
        <begin position="48"/>
        <end position="70"/>
    </location>
</feature>
<dbReference type="UniPathway" id="UPA00378"/>
<sequence>MGRVMWASYTANTPFNLKVIDCFLAYFAMMAAVQTAFCVVGGGWPFNAYLAGLLSCVGMFVTTASLRIHVNPANKATIIAGGGTIPTKGRAFLEWILCSLVLHLAVFNFIG</sequence>
<evidence type="ECO:0000256" key="4">
    <source>
        <dbReference type="ARBA" id="ARBA00022692"/>
    </source>
</evidence>
<dbReference type="PANTHER" id="PTHR10705:SF0">
    <property type="entry name" value="DOLICHYL-DIPHOSPHOOLIGOSACCHARIDE--PROTEIN GLYCOSYLTRANSFERASE SUBUNIT DAD1"/>
    <property type="match status" value="1"/>
</dbReference>
<gene>
    <name evidence="9" type="ORF">HTEP1355_LOCUS2447</name>
</gene>
<accession>A0A7S0V6M7</accession>
<comment type="subcellular location">
    <subcellularLocation>
        <location evidence="1 8">Endoplasmic reticulum membrane</location>
        <topology evidence="1 8">Multi-pass membrane protein</topology>
    </subcellularLocation>
</comment>
<evidence type="ECO:0000256" key="5">
    <source>
        <dbReference type="ARBA" id="ARBA00022824"/>
    </source>
</evidence>
<comment type="similarity">
    <text evidence="3 8">Belongs to the DAD/OST2 family.</text>
</comment>
<dbReference type="AlphaFoldDB" id="A0A7S0V6M7"/>
<keyword evidence="6 8" id="KW-1133">Transmembrane helix</keyword>
<comment type="subunit">
    <text evidence="8">Component of the oligosaccharyltransferase (OST) complex.</text>
</comment>
<dbReference type="Pfam" id="PF02109">
    <property type="entry name" value="DAD"/>
    <property type="match status" value="1"/>
</dbReference>
<name>A0A7S0V6M7_9CRYP</name>
<keyword evidence="4 8" id="KW-0812">Transmembrane</keyword>
<dbReference type="GO" id="GO:0008250">
    <property type="term" value="C:oligosaccharyltransferase complex"/>
    <property type="evidence" value="ECO:0007669"/>
    <property type="project" value="InterPro"/>
</dbReference>
<protein>
    <recommendedName>
        <fullName evidence="8">Dolichyl-diphosphooligosaccharide--protein glycosyltransferase subunit OST2</fullName>
        <shortName evidence="8">Oligosaccharyl transferase subunit OST2</shortName>
    </recommendedName>
</protein>
<evidence type="ECO:0000256" key="6">
    <source>
        <dbReference type="ARBA" id="ARBA00022989"/>
    </source>
</evidence>
<evidence type="ECO:0000256" key="7">
    <source>
        <dbReference type="ARBA" id="ARBA00023136"/>
    </source>
</evidence>
<feature type="transmembrane region" description="Helical" evidence="8">
    <location>
        <begin position="91"/>
        <end position="110"/>
    </location>
</feature>
<proteinExistence type="inferred from homology"/>
<keyword evidence="7 8" id="KW-0472">Membrane</keyword>
<dbReference type="InterPro" id="IPR003038">
    <property type="entry name" value="DAD/Ost2"/>
</dbReference>
<dbReference type="PANTHER" id="PTHR10705">
    <property type="entry name" value="DOLICHYL-DIPHOSPHOOLIGOSACCHARIDE--PROTEIN GLYCOSYLTRANSFERASE SUBUNIT DAD1"/>
    <property type="match status" value="1"/>
</dbReference>